<dbReference type="OrthoDB" id="6103095at2759"/>
<protein>
    <submittedName>
        <fullName evidence="1">Uncharacterized protein</fullName>
    </submittedName>
</protein>
<accession>A0A8B6DXN9</accession>
<sequence>CSNTDYYMLYRGSSKQLSISPGPKVQQILPVFQQDPFFCTSKSYGTANTIQKIYDSYLKGVSPKACFDKPNRKIDDLNVNMRQIIERPKSPRCNLMHLLGTISYPYLHFTILDFILKYQSVLKINTTYFKYRNSTYAKYILHIDHRLKRVFKSYKSIFPLLFKNYKEKQENIQKDYHGLSSTLTPAEDMKRMKTFYDRYQPLFDRSTTMREDTLNTVYYNGYRYLERDHKLLRYNCDCFDCKPWLKPYFSRSDDLLDHQMSHHQVLGHSAKRRISN</sequence>
<dbReference type="AlphaFoldDB" id="A0A8B6DXN9"/>
<keyword evidence="2" id="KW-1185">Reference proteome</keyword>
<comment type="caution">
    <text evidence="1">The sequence shown here is derived from an EMBL/GenBank/DDBJ whole genome shotgun (WGS) entry which is preliminary data.</text>
</comment>
<feature type="non-terminal residue" evidence="1">
    <location>
        <position position="1"/>
    </location>
</feature>
<reference evidence="1" key="1">
    <citation type="submission" date="2018-11" db="EMBL/GenBank/DDBJ databases">
        <authorList>
            <person name="Alioto T."/>
            <person name="Alioto T."/>
        </authorList>
    </citation>
    <scope>NUCLEOTIDE SEQUENCE</scope>
</reference>
<gene>
    <name evidence="1" type="ORF">MGAL_10B081740</name>
</gene>
<name>A0A8B6DXN9_MYTGA</name>
<evidence type="ECO:0000313" key="1">
    <source>
        <dbReference type="EMBL" id="VDI26096.1"/>
    </source>
</evidence>
<proteinExistence type="predicted"/>
<evidence type="ECO:0000313" key="2">
    <source>
        <dbReference type="Proteomes" id="UP000596742"/>
    </source>
</evidence>
<dbReference type="EMBL" id="UYJE01004215">
    <property type="protein sequence ID" value="VDI26096.1"/>
    <property type="molecule type" value="Genomic_DNA"/>
</dbReference>
<organism evidence="1 2">
    <name type="scientific">Mytilus galloprovincialis</name>
    <name type="common">Mediterranean mussel</name>
    <dbReference type="NCBI Taxonomy" id="29158"/>
    <lineage>
        <taxon>Eukaryota</taxon>
        <taxon>Metazoa</taxon>
        <taxon>Spiralia</taxon>
        <taxon>Lophotrochozoa</taxon>
        <taxon>Mollusca</taxon>
        <taxon>Bivalvia</taxon>
        <taxon>Autobranchia</taxon>
        <taxon>Pteriomorphia</taxon>
        <taxon>Mytilida</taxon>
        <taxon>Mytiloidea</taxon>
        <taxon>Mytilidae</taxon>
        <taxon>Mytilinae</taxon>
        <taxon>Mytilus</taxon>
    </lineage>
</organism>
<dbReference type="Proteomes" id="UP000596742">
    <property type="component" value="Unassembled WGS sequence"/>
</dbReference>